<organism evidence="1">
    <name type="scientific">uncultured Rubrobacteraceae bacterium</name>
    <dbReference type="NCBI Taxonomy" id="349277"/>
    <lineage>
        <taxon>Bacteria</taxon>
        <taxon>Bacillati</taxon>
        <taxon>Actinomycetota</taxon>
        <taxon>Rubrobacteria</taxon>
        <taxon>Rubrobacterales</taxon>
        <taxon>Rubrobacteraceae</taxon>
        <taxon>environmental samples</taxon>
    </lineage>
</organism>
<protein>
    <submittedName>
        <fullName evidence="1">Uncharacterized protein</fullName>
    </submittedName>
</protein>
<dbReference type="AlphaFoldDB" id="A0A6J4SNZ2"/>
<gene>
    <name evidence="1" type="ORF">AVDCRST_MAG05-2273</name>
</gene>
<accession>A0A6J4SNZ2</accession>
<evidence type="ECO:0000313" key="1">
    <source>
        <dbReference type="EMBL" id="CAA9498256.1"/>
    </source>
</evidence>
<proteinExistence type="predicted"/>
<dbReference type="EMBL" id="CADCVM010000241">
    <property type="protein sequence ID" value="CAA9498256.1"/>
    <property type="molecule type" value="Genomic_DNA"/>
</dbReference>
<name>A0A6J4SNZ2_9ACTN</name>
<sequence>MMLRKTLRWVLSSLLYAVGALTLFVIPVASLTAVERQVPGNAGLVGTC</sequence>
<reference evidence="1" key="1">
    <citation type="submission" date="2020-02" db="EMBL/GenBank/DDBJ databases">
        <authorList>
            <person name="Meier V. D."/>
        </authorList>
    </citation>
    <scope>NUCLEOTIDE SEQUENCE</scope>
    <source>
        <strain evidence="1">AVDCRST_MAG05</strain>
    </source>
</reference>